<organism evidence="2 3">
    <name type="scientific">Chitinophaga filiformis</name>
    <name type="common">Myxococcus filiformis</name>
    <name type="synonym">Flexibacter filiformis</name>
    <dbReference type="NCBI Taxonomy" id="104663"/>
    <lineage>
        <taxon>Bacteria</taxon>
        <taxon>Pseudomonadati</taxon>
        <taxon>Bacteroidota</taxon>
        <taxon>Chitinophagia</taxon>
        <taxon>Chitinophagales</taxon>
        <taxon>Chitinophagaceae</taxon>
        <taxon>Chitinophaga</taxon>
    </lineage>
</organism>
<sequence>MTYKLSLLLAVALAAMAYPVTAQTLQEALKFSSDISVGSARGQAIGGATGALGGEIAAIYVNPAAAGFFQHNDLSFSIGYQHIKNTDTYLGNKDNAKKGSLKFDNFTLLIRSKEKERPLVFAMGVNRTNNFRDDVFYQGSIANSSQSLNYFIQADNAHVKNPDALLSAGEDVTLRHTATLAYQTYLINPHRDGDQYKFTSAAEADDYSVLVHQSNHTIAHGGVTELALVFGKQRSDKLFLGGSMNFDFIKQGQQNIWTETNINPVHADLNYFKVTQTTTTNGIGVNLKLGGIYKPVLPLNLGLTLQSPTWYGVNKDYQTEMLTDTKSAGVVTASTVYMVDDTTQSDKDNLNYSLRTPWKATASAVLLFNTGGNTDRPQGFISVDYELDDYRSMKLKYGNALDNHYNSELVKATYRTADNVRAGAELKYLCYALRLGFARYGSPYKDSNIDGTRTYYSGGVGYKANDGYYIDLSLITGGHQQRRETPYELLPNNYGYVNPPAAQITSVTTRMALTCGVRF</sequence>
<name>A0A1G7SMD7_CHIFI</name>
<feature type="chain" id="PRO_5011775546" description="Outer membrane protein transport protein (OMPP1/FadL/TodX)" evidence="1">
    <location>
        <begin position="23"/>
        <end position="519"/>
    </location>
</feature>
<dbReference type="RefSeq" id="WP_089833854.1">
    <property type="nucleotide sequence ID" value="NZ_FNBN01000003.1"/>
</dbReference>
<feature type="signal peptide" evidence="1">
    <location>
        <begin position="1"/>
        <end position="22"/>
    </location>
</feature>
<dbReference type="STRING" id="104663.SAMN04488121_103934"/>
<dbReference type="EMBL" id="FNBN01000003">
    <property type="protein sequence ID" value="SDG24225.1"/>
    <property type="molecule type" value="Genomic_DNA"/>
</dbReference>
<dbReference type="OrthoDB" id="9765571at2"/>
<dbReference type="Proteomes" id="UP000199045">
    <property type="component" value="Unassembled WGS sequence"/>
</dbReference>
<dbReference type="AlphaFoldDB" id="A0A1G7SMD7"/>
<dbReference type="SUPFAM" id="SSF56935">
    <property type="entry name" value="Porins"/>
    <property type="match status" value="1"/>
</dbReference>
<protein>
    <recommendedName>
        <fullName evidence="4">Outer membrane protein transport protein (OMPP1/FadL/TodX)</fullName>
    </recommendedName>
</protein>
<gene>
    <name evidence="2" type="ORF">SAMN04488121_103934</name>
</gene>
<evidence type="ECO:0000256" key="1">
    <source>
        <dbReference type="SAM" id="SignalP"/>
    </source>
</evidence>
<keyword evidence="1" id="KW-0732">Signal</keyword>
<evidence type="ECO:0008006" key="4">
    <source>
        <dbReference type="Google" id="ProtNLM"/>
    </source>
</evidence>
<proteinExistence type="predicted"/>
<dbReference type="Gene3D" id="2.40.160.60">
    <property type="entry name" value="Outer membrane protein transport protein (OMPP1/FadL/TodX)"/>
    <property type="match status" value="1"/>
</dbReference>
<evidence type="ECO:0000313" key="3">
    <source>
        <dbReference type="Proteomes" id="UP000199045"/>
    </source>
</evidence>
<evidence type="ECO:0000313" key="2">
    <source>
        <dbReference type="EMBL" id="SDG24225.1"/>
    </source>
</evidence>
<reference evidence="2 3" key="1">
    <citation type="submission" date="2016-10" db="EMBL/GenBank/DDBJ databases">
        <authorList>
            <person name="de Groot N.N."/>
        </authorList>
    </citation>
    <scope>NUCLEOTIDE SEQUENCE [LARGE SCALE GENOMIC DNA]</scope>
    <source>
        <strain evidence="2 3">DSM 527</strain>
    </source>
</reference>
<accession>A0A1G7SMD7</accession>